<gene>
    <name evidence="1" type="ORF">S12H4_19805</name>
</gene>
<accession>X1U1B6</accession>
<evidence type="ECO:0000313" key="1">
    <source>
        <dbReference type="EMBL" id="GAI86064.1"/>
    </source>
</evidence>
<dbReference type="AlphaFoldDB" id="X1U1B6"/>
<organism evidence="1">
    <name type="scientific">marine sediment metagenome</name>
    <dbReference type="NCBI Taxonomy" id="412755"/>
    <lineage>
        <taxon>unclassified sequences</taxon>
        <taxon>metagenomes</taxon>
        <taxon>ecological metagenomes</taxon>
    </lineage>
</organism>
<dbReference type="EMBL" id="BARW01009957">
    <property type="protein sequence ID" value="GAI86064.1"/>
    <property type="molecule type" value="Genomic_DNA"/>
</dbReference>
<protein>
    <submittedName>
        <fullName evidence="1">Uncharacterized protein</fullName>
    </submittedName>
</protein>
<proteinExistence type="predicted"/>
<name>X1U1B6_9ZZZZ</name>
<reference evidence="1" key="1">
    <citation type="journal article" date="2014" name="Front. Microbiol.">
        <title>High frequency of phylogenetically diverse reductive dehalogenase-homologous genes in deep subseafloor sedimentary metagenomes.</title>
        <authorList>
            <person name="Kawai M."/>
            <person name="Futagami T."/>
            <person name="Toyoda A."/>
            <person name="Takaki Y."/>
            <person name="Nishi S."/>
            <person name="Hori S."/>
            <person name="Arai W."/>
            <person name="Tsubouchi T."/>
            <person name="Morono Y."/>
            <person name="Uchiyama I."/>
            <person name="Ito T."/>
            <person name="Fujiyama A."/>
            <person name="Inagaki F."/>
            <person name="Takami H."/>
        </authorList>
    </citation>
    <scope>NUCLEOTIDE SEQUENCE</scope>
    <source>
        <strain evidence="1">Expedition CK06-06</strain>
    </source>
</reference>
<comment type="caution">
    <text evidence="1">The sequence shown here is derived from an EMBL/GenBank/DDBJ whole genome shotgun (WGS) entry which is preliminary data.</text>
</comment>
<sequence length="62" mass="7170">MAKFDPTERERNLVFSRLPATKEAVIASLIKGGFPEGWIRSLIWNMRRVGQIYTYDGIIKKT</sequence>